<accession>A0AAD7NJD2</accession>
<evidence type="ECO:0000313" key="3">
    <source>
        <dbReference type="Proteomes" id="UP001215280"/>
    </source>
</evidence>
<dbReference type="PANTHER" id="PTHR46564">
    <property type="entry name" value="TRANSPOSASE"/>
    <property type="match status" value="1"/>
</dbReference>
<feature type="compositionally biased region" description="Basic residues" evidence="1">
    <location>
        <begin position="151"/>
        <end position="164"/>
    </location>
</feature>
<comment type="caution">
    <text evidence="2">The sequence shown here is derived from an EMBL/GenBank/DDBJ whole genome shotgun (WGS) entry which is preliminary data.</text>
</comment>
<evidence type="ECO:0000313" key="2">
    <source>
        <dbReference type="EMBL" id="KAJ7763180.1"/>
    </source>
</evidence>
<organism evidence="2 3">
    <name type="scientific">Mycena maculata</name>
    <dbReference type="NCBI Taxonomy" id="230809"/>
    <lineage>
        <taxon>Eukaryota</taxon>
        <taxon>Fungi</taxon>
        <taxon>Dikarya</taxon>
        <taxon>Basidiomycota</taxon>
        <taxon>Agaricomycotina</taxon>
        <taxon>Agaricomycetes</taxon>
        <taxon>Agaricomycetidae</taxon>
        <taxon>Agaricales</taxon>
        <taxon>Marasmiineae</taxon>
        <taxon>Mycenaceae</taxon>
        <taxon>Mycena</taxon>
    </lineage>
</organism>
<dbReference type="PANTHER" id="PTHR46564:SF1">
    <property type="entry name" value="TRANSPOSASE"/>
    <property type="match status" value="1"/>
</dbReference>
<keyword evidence="3" id="KW-1185">Reference proteome</keyword>
<reference evidence="2" key="1">
    <citation type="submission" date="2023-03" db="EMBL/GenBank/DDBJ databases">
        <title>Massive genome expansion in bonnet fungi (Mycena s.s.) driven by repeated elements and novel gene families across ecological guilds.</title>
        <authorList>
            <consortium name="Lawrence Berkeley National Laboratory"/>
            <person name="Harder C.B."/>
            <person name="Miyauchi S."/>
            <person name="Viragh M."/>
            <person name="Kuo A."/>
            <person name="Thoen E."/>
            <person name="Andreopoulos B."/>
            <person name="Lu D."/>
            <person name="Skrede I."/>
            <person name="Drula E."/>
            <person name="Henrissat B."/>
            <person name="Morin E."/>
            <person name="Kohler A."/>
            <person name="Barry K."/>
            <person name="LaButti K."/>
            <person name="Morin E."/>
            <person name="Salamov A."/>
            <person name="Lipzen A."/>
            <person name="Mereny Z."/>
            <person name="Hegedus B."/>
            <person name="Baldrian P."/>
            <person name="Stursova M."/>
            <person name="Weitz H."/>
            <person name="Taylor A."/>
            <person name="Grigoriev I.V."/>
            <person name="Nagy L.G."/>
            <person name="Martin F."/>
            <person name="Kauserud H."/>
        </authorList>
    </citation>
    <scope>NUCLEOTIDE SEQUENCE</scope>
    <source>
        <strain evidence="2">CBHHK188m</strain>
    </source>
</reference>
<gene>
    <name evidence="2" type="ORF">DFH07DRAFT_738961</name>
</gene>
<protein>
    <submittedName>
        <fullName evidence="2">Uncharacterized protein</fullName>
    </submittedName>
</protein>
<dbReference type="EMBL" id="JARJLG010000041">
    <property type="protein sequence ID" value="KAJ7763180.1"/>
    <property type="molecule type" value="Genomic_DNA"/>
</dbReference>
<dbReference type="AlphaFoldDB" id="A0AAD7NJD2"/>
<feature type="region of interest" description="Disordered" evidence="1">
    <location>
        <begin position="143"/>
        <end position="164"/>
    </location>
</feature>
<sequence length="200" mass="23418">MGNRHISRDVKIAAINLYEQGHLTLKQILDCVLKLWRTTGDVIRAKHRRTGRYRLLHYDDVDYLIHLVQHQPDWFLDELLGLLKHNRFISVHYTTIHRELERAGMSTKNLTVIAMERNEPSRMDYIREMSPYPAHYLGFLDETSKNDKTPARRRGRARKGRRTYKHQKFVRGPRATATGFLTCHGMLASTVVAGSMHRDQ</sequence>
<dbReference type="Proteomes" id="UP001215280">
    <property type="component" value="Unassembled WGS sequence"/>
</dbReference>
<proteinExistence type="predicted"/>
<name>A0AAD7NJD2_9AGAR</name>
<dbReference type="SUPFAM" id="SSF46689">
    <property type="entry name" value="Homeodomain-like"/>
    <property type="match status" value="1"/>
</dbReference>
<dbReference type="InterPro" id="IPR009057">
    <property type="entry name" value="Homeodomain-like_sf"/>
</dbReference>
<evidence type="ECO:0000256" key="1">
    <source>
        <dbReference type="SAM" id="MobiDB-lite"/>
    </source>
</evidence>